<dbReference type="EMBL" id="ASRX01000011">
    <property type="protein sequence ID" value="EYF07137.1"/>
    <property type="molecule type" value="Genomic_DNA"/>
</dbReference>
<proteinExistence type="predicted"/>
<organism evidence="1 2">
    <name type="scientific">Chondromyces apiculatus DSM 436</name>
    <dbReference type="NCBI Taxonomy" id="1192034"/>
    <lineage>
        <taxon>Bacteria</taxon>
        <taxon>Pseudomonadati</taxon>
        <taxon>Myxococcota</taxon>
        <taxon>Polyangia</taxon>
        <taxon>Polyangiales</taxon>
        <taxon>Polyangiaceae</taxon>
        <taxon>Chondromyces</taxon>
    </lineage>
</organism>
<sequence length="111" mass="11766">MEVSRVIESAAEMTARNAAKSAAVSTPRLVAIAIDAVADAALRAREAEAVTHELRCDACDEVIEGEAAGHGLYVWVRGDEVRREEPPLCACCATAIGITALQAWSIEEEEG</sequence>
<dbReference type="AlphaFoldDB" id="A0A017TE04"/>
<dbReference type="Proteomes" id="UP000019678">
    <property type="component" value="Unassembled WGS sequence"/>
</dbReference>
<accession>A0A017TE04</accession>
<comment type="caution">
    <text evidence="1">The sequence shown here is derived from an EMBL/GenBank/DDBJ whole genome shotgun (WGS) entry which is preliminary data.</text>
</comment>
<evidence type="ECO:0000313" key="1">
    <source>
        <dbReference type="EMBL" id="EYF07137.1"/>
    </source>
</evidence>
<keyword evidence="2" id="KW-1185">Reference proteome</keyword>
<gene>
    <name evidence="1" type="ORF">CAP_0616</name>
</gene>
<protein>
    <submittedName>
        <fullName evidence="1">Uncharacterized protein</fullName>
    </submittedName>
</protein>
<reference evidence="1 2" key="1">
    <citation type="submission" date="2013-05" db="EMBL/GenBank/DDBJ databases">
        <title>Genome assembly of Chondromyces apiculatus DSM 436.</title>
        <authorList>
            <person name="Sharma G."/>
            <person name="Khatri I."/>
            <person name="Kaur C."/>
            <person name="Mayilraj S."/>
            <person name="Subramanian S."/>
        </authorList>
    </citation>
    <scope>NUCLEOTIDE SEQUENCE [LARGE SCALE GENOMIC DNA]</scope>
    <source>
        <strain evidence="1 2">DSM 436</strain>
    </source>
</reference>
<evidence type="ECO:0000313" key="2">
    <source>
        <dbReference type="Proteomes" id="UP000019678"/>
    </source>
</evidence>
<name>A0A017TE04_9BACT</name>
<dbReference type="STRING" id="1192034.CAP_0616"/>